<dbReference type="AlphaFoldDB" id="A0A8B4S9J3"/>
<protein>
    <submittedName>
        <fullName evidence="1">Uncharacterized protein</fullName>
    </submittedName>
</protein>
<dbReference type="Proteomes" id="UP000255070">
    <property type="component" value="Unassembled WGS sequence"/>
</dbReference>
<proteinExistence type="predicted"/>
<sequence length="113" mass="12733">MHSMWCTIYQLYLDGSRLAPEVAKANGVYGWLYMHSKLPVVGMPLCKAYLLPGPDAPTVPELIKPLEHCHLMLINGGGLRLSGQEWNVNHRHIRQSWWCVPGPELGHTHDAQP</sequence>
<evidence type="ECO:0000313" key="1">
    <source>
        <dbReference type="EMBL" id="SUY78995.1"/>
    </source>
</evidence>
<reference evidence="1 2" key="1">
    <citation type="submission" date="2018-06" db="EMBL/GenBank/DDBJ databases">
        <authorList>
            <consortium name="Pathogen Informatics"/>
            <person name="Doyle S."/>
        </authorList>
    </citation>
    <scope>NUCLEOTIDE SEQUENCE [LARGE SCALE GENOMIC DNA]</scope>
    <source>
        <strain evidence="1 2">NCTC10698</strain>
    </source>
</reference>
<evidence type="ECO:0000313" key="2">
    <source>
        <dbReference type="Proteomes" id="UP000255070"/>
    </source>
</evidence>
<name>A0A8B4S9J3_COMTE</name>
<accession>A0A8B4S9J3</accession>
<gene>
    <name evidence="1" type="ORF">NCTC10698_03925</name>
</gene>
<dbReference type="EMBL" id="UFXL01000001">
    <property type="protein sequence ID" value="SUY78995.1"/>
    <property type="molecule type" value="Genomic_DNA"/>
</dbReference>
<organism evidence="1 2">
    <name type="scientific">Comamonas testosteroni</name>
    <name type="common">Pseudomonas testosteroni</name>
    <dbReference type="NCBI Taxonomy" id="285"/>
    <lineage>
        <taxon>Bacteria</taxon>
        <taxon>Pseudomonadati</taxon>
        <taxon>Pseudomonadota</taxon>
        <taxon>Betaproteobacteria</taxon>
        <taxon>Burkholderiales</taxon>
        <taxon>Comamonadaceae</taxon>
        <taxon>Comamonas</taxon>
    </lineage>
</organism>
<comment type="caution">
    <text evidence="1">The sequence shown here is derived from an EMBL/GenBank/DDBJ whole genome shotgun (WGS) entry which is preliminary data.</text>
</comment>
<keyword evidence="2" id="KW-1185">Reference proteome</keyword>